<keyword evidence="6" id="KW-0503">Monooxygenase</keyword>
<dbReference type="PANTHER" id="PTHR46028:SF2">
    <property type="entry name" value="KYNURENINE 3-MONOOXYGENASE"/>
    <property type="match status" value="1"/>
</dbReference>
<feature type="domain" description="FAD-binding" evidence="8">
    <location>
        <begin position="358"/>
        <end position="416"/>
    </location>
</feature>
<evidence type="ECO:0000256" key="5">
    <source>
        <dbReference type="ARBA" id="ARBA00023002"/>
    </source>
</evidence>
<keyword evidence="7" id="KW-0472">Membrane</keyword>
<keyword evidence="4" id="KW-0521">NADP</keyword>
<keyword evidence="7" id="KW-1133">Transmembrane helix</keyword>
<evidence type="ECO:0000256" key="1">
    <source>
        <dbReference type="ARBA" id="ARBA00001974"/>
    </source>
</evidence>
<accession>A0A7S3NM05</accession>
<keyword evidence="5" id="KW-0560">Oxidoreductase</keyword>
<dbReference type="Gene3D" id="3.50.50.60">
    <property type="entry name" value="FAD/NAD(P)-binding domain"/>
    <property type="match status" value="1"/>
</dbReference>
<feature type="transmembrane region" description="Helical" evidence="7">
    <location>
        <begin position="481"/>
        <end position="499"/>
    </location>
</feature>
<evidence type="ECO:0000256" key="7">
    <source>
        <dbReference type="SAM" id="Phobius"/>
    </source>
</evidence>
<feature type="transmembrane region" description="Helical" evidence="7">
    <location>
        <begin position="436"/>
        <end position="461"/>
    </location>
</feature>
<keyword evidence="7" id="KW-0812">Transmembrane</keyword>
<comment type="cofactor">
    <cofactor evidence="1">
        <name>FAD</name>
        <dbReference type="ChEBI" id="CHEBI:57692"/>
    </cofactor>
</comment>
<dbReference type="PRINTS" id="PR00420">
    <property type="entry name" value="RNGMNOXGNASE"/>
</dbReference>
<dbReference type="InterPro" id="IPR036188">
    <property type="entry name" value="FAD/NAD-bd_sf"/>
</dbReference>
<sequence length="515" mass="57266">MIWFLIVYSAKVRALIAPIKVDCVICGGGPAGLAAGIELASSVEKNKMRDIVVLERRERADEFDQGKAYLYLIDKRGRRWTDRHALTDVIGARGVSSANYTITRVYPDGRGLETVTPPLSSPQGIWIPRAQFLAVLAEKAVKISQENKCSLQLEYRALITGIEMNNENGVFVHVKMTNNQNNQIEERCYAPKSLLIGCDGLDSMVRSAMDVPPCVILPSPSAGLCYKIMSVPSNFKVKDLSTQKLVQTEPNRAYTLRSAATQRQRNIRLGFLPVAPSVRIRTANVIKPKNHHVWKLQSLDEARAFFKSSFPQLPKPFADAELEPFVQAAKNPDRIASFPASRYSPIVSKVCTDKKIPCLLLGDAASAFPPDLGQGVNSALEDVLVLGNLINSQSLSQQPLTDAFQKERAPANKALAKIVRCAFPFQYDQAPLRSKIFFVGFLTRLLLSRLLPFLIAPPAALAVLKGEPYVDVWRRAERTTWLFRSIFFSACIVSSFFFLTTKQRLIPPSFFSFVA</sequence>
<dbReference type="GO" id="GO:0070189">
    <property type="term" value="P:kynurenine metabolic process"/>
    <property type="evidence" value="ECO:0007669"/>
    <property type="project" value="TreeGrafter"/>
</dbReference>
<evidence type="ECO:0000259" key="8">
    <source>
        <dbReference type="Pfam" id="PF01494"/>
    </source>
</evidence>
<dbReference type="Pfam" id="PF01494">
    <property type="entry name" value="FAD_binding_3"/>
    <property type="match status" value="2"/>
</dbReference>
<evidence type="ECO:0000256" key="4">
    <source>
        <dbReference type="ARBA" id="ARBA00022857"/>
    </source>
</evidence>
<dbReference type="AlphaFoldDB" id="A0A7S3NM05"/>
<reference evidence="9" key="1">
    <citation type="submission" date="2021-01" db="EMBL/GenBank/DDBJ databases">
        <authorList>
            <person name="Corre E."/>
            <person name="Pelletier E."/>
            <person name="Niang G."/>
            <person name="Scheremetjew M."/>
            <person name="Finn R."/>
            <person name="Kale V."/>
            <person name="Holt S."/>
            <person name="Cochrane G."/>
            <person name="Meng A."/>
            <person name="Brown T."/>
            <person name="Cohen L."/>
        </authorList>
    </citation>
    <scope>NUCLEOTIDE SEQUENCE</scope>
    <source>
        <strain evidence="9">CCMP1510</strain>
    </source>
</reference>
<dbReference type="SUPFAM" id="SSF51905">
    <property type="entry name" value="FAD/NAD(P)-binding domain"/>
    <property type="match status" value="1"/>
</dbReference>
<evidence type="ECO:0000313" key="9">
    <source>
        <dbReference type="EMBL" id="CAE0366434.1"/>
    </source>
</evidence>
<proteinExistence type="predicted"/>
<dbReference type="GO" id="GO:0004502">
    <property type="term" value="F:kynurenine 3-monooxygenase activity"/>
    <property type="evidence" value="ECO:0007669"/>
    <property type="project" value="TreeGrafter"/>
</dbReference>
<keyword evidence="2" id="KW-0285">Flavoprotein</keyword>
<name>A0A7S3NM05_9STRA</name>
<gene>
    <name evidence="9" type="ORF">ALAG00032_LOCUS7178</name>
</gene>
<evidence type="ECO:0000256" key="2">
    <source>
        <dbReference type="ARBA" id="ARBA00022630"/>
    </source>
</evidence>
<evidence type="ECO:0000256" key="3">
    <source>
        <dbReference type="ARBA" id="ARBA00022827"/>
    </source>
</evidence>
<feature type="domain" description="FAD-binding" evidence="8">
    <location>
        <begin position="21"/>
        <end position="259"/>
    </location>
</feature>
<organism evidence="9">
    <name type="scientific">Aureoumbra lagunensis</name>
    <dbReference type="NCBI Taxonomy" id="44058"/>
    <lineage>
        <taxon>Eukaryota</taxon>
        <taxon>Sar</taxon>
        <taxon>Stramenopiles</taxon>
        <taxon>Ochrophyta</taxon>
        <taxon>Pelagophyceae</taxon>
        <taxon>Pelagomonadales</taxon>
        <taxon>Aureoumbra</taxon>
    </lineage>
</organism>
<protein>
    <recommendedName>
        <fullName evidence="8">FAD-binding domain-containing protein</fullName>
    </recommendedName>
</protein>
<evidence type="ECO:0000256" key="6">
    <source>
        <dbReference type="ARBA" id="ARBA00023033"/>
    </source>
</evidence>
<dbReference type="GO" id="GO:0071949">
    <property type="term" value="F:FAD binding"/>
    <property type="evidence" value="ECO:0007669"/>
    <property type="project" value="InterPro"/>
</dbReference>
<dbReference type="InterPro" id="IPR002938">
    <property type="entry name" value="FAD-bd"/>
</dbReference>
<keyword evidence="3" id="KW-0274">FAD</keyword>
<dbReference type="PANTHER" id="PTHR46028">
    <property type="entry name" value="KYNURENINE 3-MONOOXYGENASE"/>
    <property type="match status" value="1"/>
</dbReference>
<dbReference type="EMBL" id="HBIJ01010450">
    <property type="protein sequence ID" value="CAE0366434.1"/>
    <property type="molecule type" value="Transcribed_RNA"/>
</dbReference>